<keyword evidence="3" id="KW-0408">Iron</keyword>
<dbReference type="GO" id="GO:0046872">
    <property type="term" value="F:metal ion binding"/>
    <property type="evidence" value="ECO:0007669"/>
    <property type="project" value="UniProtKB-KW"/>
</dbReference>
<evidence type="ECO:0000256" key="2">
    <source>
        <dbReference type="ARBA" id="ARBA00022723"/>
    </source>
</evidence>
<dbReference type="GO" id="GO:0051537">
    <property type="term" value="F:2 iron, 2 sulfur cluster binding"/>
    <property type="evidence" value="ECO:0007669"/>
    <property type="project" value="UniProtKB-KW"/>
</dbReference>
<dbReference type="Pfam" id="PF09360">
    <property type="entry name" value="zf-CDGSH"/>
    <property type="match status" value="1"/>
</dbReference>
<evidence type="ECO:0000313" key="7">
    <source>
        <dbReference type="Proteomes" id="UP000672934"/>
    </source>
</evidence>
<dbReference type="EMBL" id="CAJPUY010000016">
    <property type="protein sequence ID" value="CAG2150714.1"/>
    <property type="molecule type" value="Genomic_DNA"/>
</dbReference>
<keyword evidence="2" id="KW-0479">Metal-binding</keyword>
<organism evidence="6 7">
    <name type="scientific">Cupriavidus yeoncheonensis</name>
    <dbReference type="NCBI Taxonomy" id="1462994"/>
    <lineage>
        <taxon>Bacteria</taxon>
        <taxon>Pseudomonadati</taxon>
        <taxon>Pseudomonadota</taxon>
        <taxon>Betaproteobacteria</taxon>
        <taxon>Burkholderiales</taxon>
        <taxon>Burkholderiaceae</taxon>
        <taxon>Cupriavidus</taxon>
    </lineage>
</organism>
<dbReference type="Proteomes" id="UP000672934">
    <property type="component" value="Unassembled WGS sequence"/>
</dbReference>
<comment type="caution">
    <text evidence="6">The sequence shown here is derived from an EMBL/GenBank/DDBJ whole genome shotgun (WGS) entry which is preliminary data.</text>
</comment>
<accession>A0A916IXQ4</accession>
<evidence type="ECO:0000256" key="1">
    <source>
        <dbReference type="ARBA" id="ARBA00022714"/>
    </source>
</evidence>
<dbReference type="GO" id="GO:0005737">
    <property type="term" value="C:cytoplasm"/>
    <property type="evidence" value="ECO:0007669"/>
    <property type="project" value="UniProtKB-ARBA"/>
</dbReference>
<keyword evidence="1" id="KW-0001">2Fe-2S</keyword>
<evidence type="ECO:0000256" key="4">
    <source>
        <dbReference type="ARBA" id="ARBA00023014"/>
    </source>
</evidence>
<keyword evidence="7" id="KW-1185">Reference proteome</keyword>
<feature type="domain" description="Iron-binding zinc finger CDGSH type" evidence="5">
    <location>
        <begin position="19"/>
        <end position="58"/>
    </location>
</feature>
<dbReference type="Gene3D" id="3.40.5.90">
    <property type="entry name" value="CDGSH iron-sulfur domain, mitoNEET-type"/>
    <property type="match status" value="1"/>
</dbReference>
<proteinExistence type="predicted"/>
<protein>
    <recommendedName>
        <fullName evidence="5">Iron-binding zinc finger CDGSH type domain-containing protein</fullName>
    </recommendedName>
</protein>
<evidence type="ECO:0000256" key="3">
    <source>
        <dbReference type="ARBA" id="ARBA00023004"/>
    </source>
</evidence>
<keyword evidence="4" id="KW-0411">Iron-sulfur</keyword>
<dbReference type="InterPro" id="IPR018967">
    <property type="entry name" value="FeS-contain_CDGSH-typ"/>
</dbReference>
<evidence type="ECO:0000313" key="6">
    <source>
        <dbReference type="EMBL" id="CAG2150714.1"/>
    </source>
</evidence>
<gene>
    <name evidence="6" type="ORF">LMG31506_04273</name>
</gene>
<evidence type="ECO:0000259" key="5">
    <source>
        <dbReference type="SMART" id="SM00704"/>
    </source>
</evidence>
<sequence length="70" mass="7579">MTTITLDDDGPLRVAGDFEIVDEAGVPFRQRKSCLLCRCGHTRRPPFCDASHGEAGFSSCPRAPLQAPTC</sequence>
<dbReference type="AlphaFoldDB" id="A0A916IXQ4"/>
<reference evidence="6" key="1">
    <citation type="submission" date="2021-03" db="EMBL/GenBank/DDBJ databases">
        <authorList>
            <person name="Peeters C."/>
        </authorList>
    </citation>
    <scope>NUCLEOTIDE SEQUENCE</scope>
    <source>
        <strain evidence="6">LMG 31506</strain>
    </source>
</reference>
<dbReference type="InterPro" id="IPR042216">
    <property type="entry name" value="MitoNEET_CISD"/>
</dbReference>
<dbReference type="RefSeq" id="WP_211949176.1">
    <property type="nucleotide sequence ID" value="NZ_CAJPUY010000016.1"/>
</dbReference>
<dbReference type="SMART" id="SM00704">
    <property type="entry name" value="ZnF_CDGSH"/>
    <property type="match status" value="1"/>
</dbReference>
<name>A0A916IXQ4_9BURK</name>